<evidence type="ECO:0000259" key="4">
    <source>
        <dbReference type="PROSITE" id="PS50956"/>
    </source>
</evidence>
<dbReference type="GO" id="GO:0003677">
    <property type="term" value="F:DNA binding"/>
    <property type="evidence" value="ECO:0007669"/>
    <property type="project" value="UniProtKB-KW"/>
</dbReference>
<protein>
    <submittedName>
        <fullName evidence="5">DNA-binding Lrp family transcriptional regulator</fullName>
    </submittedName>
</protein>
<dbReference type="Proteomes" id="UP001549047">
    <property type="component" value="Unassembled WGS sequence"/>
</dbReference>
<dbReference type="Pfam" id="PF01037">
    <property type="entry name" value="AsnC_trans_reg"/>
    <property type="match status" value="1"/>
</dbReference>
<evidence type="ECO:0000256" key="2">
    <source>
        <dbReference type="ARBA" id="ARBA00023125"/>
    </source>
</evidence>
<dbReference type="InterPro" id="IPR000485">
    <property type="entry name" value="AsnC-type_HTH_dom"/>
</dbReference>
<dbReference type="PANTHER" id="PTHR30154:SF34">
    <property type="entry name" value="TRANSCRIPTIONAL REGULATOR AZLB"/>
    <property type="match status" value="1"/>
</dbReference>
<dbReference type="InterPro" id="IPR019887">
    <property type="entry name" value="Tscrpt_reg_AsnC/Lrp_C"/>
</dbReference>
<comment type="caution">
    <text evidence="5">The sequence shown here is derived from an EMBL/GenBank/DDBJ whole genome shotgun (WGS) entry which is preliminary data.</text>
</comment>
<keyword evidence="6" id="KW-1185">Reference proteome</keyword>
<name>A0ABV2J6F1_9HYPH</name>
<dbReference type="Gene3D" id="3.30.70.920">
    <property type="match status" value="1"/>
</dbReference>
<dbReference type="SMART" id="SM00344">
    <property type="entry name" value="HTH_ASNC"/>
    <property type="match status" value="1"/>
</dbReference>
<dbReference type="Gene3D" id="1.10.10.10">
    <property type="entry name" value="Winged helix-like DNA-binding domain superfamily/Winged helix DNA-binding domain"/>
    <property type="match status" value="1"/>
</dbReference>
<keyword evidence="3" id="KW-0804">Transcription</keyword>
<dbReference type="PANTHER" id="PTHR30154">
    <property type="entry name" value="LEUCINE-RESPONSIVE REGULATORY PROTEIN"/>
    <property type="match status" value="1"/>
</dbReference>
<organism evidence="5 6">
    <name type="scientific">Rhizobium aquaticum</name>
    <dbReference type="NCBI Taxonomy" id="1549636"/>
    <lineage>
        <taxon>Bacteria</taxon>
        <taxon>Pseudomonadati</taxon>
        <taxon>Pseudomonadota</taxon>
        <taxon>Alphaproteobacteria</taxon>
        <taxon>Hyphomicrobiales</taxon>
        <taxon>Rhizobiaceae</taxon>
        <taxon>Rhizobium/Agrobacterium group</taxon>
        <taxon>Rhizobium</taxon>
    </lineage>
</organism>
<proteinExistence type="predicted"/>
<feature type="domain" description="HTH asnC-type" evidence="4">
    <location>
        <begin position="1"/>
        <end position="62"/>
    </location>
</feature>
<dbReference type="InterPro" id="IPR019888">
    <property type="entry name" value="Tscrpt_reg_AsnC-like"/>
</dbReference>
<evidence type="ECO:0000313" key="5">
    <source>
        <dbReference type="EMBL" id="MET3616351.1"/>
    </source>
</evidence>
<dbReference type="CDD" id="cd00090">
    <property type="entry name" value="HTH_ARSR"/>
    <property type="match status" value="1"/>
</dbReference>
<dbReference type="InterPro" id="IPR036390">
    <property type="entry name" value="WH_DNA-bd_sf"/>
</dbReference>
<dbReference type="SUPFAM" id="SSF54909">
    <property type="entry name" value="Dimeric alpha+beta barrel"/>
    <property type="match status" value="1"/>
</dbReference>
<evidence type="ECO:0000256" key="1">
    <source>
        <dbReference type="ARBA" id="ARBA00023015"/>
    </source>
</evidence>
<accession>A0ABV2J6F1</accession>
<dbReference type="InterPro" id="IPR036388">
    <property type="entry name" value="WH-like_DNA-bd_sf"/>
</dbReference>
<dbReference type="InterPro" id="IPR011008">
    <property type="entry name" value="Dimeric_a/b-barrel"/>
</dbReference>
<dbReference type="EMBL" id="JBEPMB010000020">
    <property type="protein sequence ID" value="MET3616351.1"/>
    <property type="molecule type" value="Genomic_DNA"/>
</dbReference>
<keyword evidence="1" id="KW-0805">Transcription regulation</keyword>
<dbReference type="PRINTS" id="PR00033">
    <property type="entry name" value="HTHASNC"/>
</dbReference>
<keyword evidence="2 5" id="KW-0238">DNA-binding</keyword>
<dbReference type="RefSeq" id="WP_354558793.1">
    <property type="nucleotide sequence ID" value="NZ_JBEPMB010000020.1"/>
</dbReference>
<evidence type="ECO:0000256" key="3">
    <source>
        <dbReference type="ARBA" id="ARBA00023163"/>
    </source>
</evidence>
<reference evidence="5 6" key="1">
    <citation type="submission" date="2024-06" db="EMBL/GenBank/DDBJ databases">
        <title>Genomic Encyclopedia of Type Strains, Phase IV (KMG-IV): sequencing the most valuable type-strain genomes for metagenomic binning, comparative biology and taxonomic classification.</title>
        <authorList>
            <person name="Goeker M."/>
        </authorList>
    </citation>
    <scope>NUCLEOTIDE SEQUENCE [LARGE SCALE GENOMIC DNA]</scope>
    <source>
        <strain evidence="5 6">DSM 29780</strain>
    </source>
</reference>
<dbReference type="Pfam" id="PF13412">
    <property type="entry name" value="HTH_24"/>
    <property type="match status" value="1"/>
</dbReference>
<gene>
    <name evidence="5" type="ORF">ABID16_004700</name>
</gene>
<sequence>MDDKDRQIIWALQKDGRLTNQDLSEKVSLSPSPCLRRLRQLEDDKVILGYTAIVDEEAYGLPITAFVRIKLERHSAGSVAAFEKRVRAIDHIQDCYVMTGEVDYLLRVLVQSLKDYEQFVRQQLHNIDGIAAIDTSFAYSTVKRSTVFPRI</sequence>
<dbReference type="InterPro" id="IPR011991">
    <property type="entry name" value="ArsR-like_HTH"/>
</dbReference>
<dbReference type="SUPFAM" id="SSF46785">
    <property type="entry name" value="Winged helix' DNA-binding domain"/>
    <property type="match status" value="1"/>
</dbReference>
<dbReference type="PROSITE" id="PS50956">
    <property type="entry name" value="HTH_ASNC_2"/>
    <property type="match status" value="1"/>
</dbReference>
<evidence type="ECO:0000313" key="6">
    <source>
        <dbReference type="Proteomes" id="UP001549047"/>
    </source>
</evidence>